<organism evidence="1 2">
    <name type="scientific">Neptunomonas qingdaonensis</name>
    <dbReference type="NCBI Taxonomy" id="1045558"/>
    <lineage>
        <taxon>Bacteria</taxon>
        <taxon>Pseudomonadati</taxon>
        <taxon>Pseudomonadota</taxon>
        <taxon>Gammaproteobacteria</taxon>
        <taxon>Oceanospirillales</taxon>
        <taxon>Oceanospirillaceae</taxon>
        <taxon>Neptunomonas</taxon>
    </lineage>
</organism>
<dbReference type="EMBL" id="FOOU01000008">
    <property type="protein sequence ID" value="SFG55221.1"/>
    <property type="molecule type" value="Genomic_DNA"/>
</dbReference>
<keyword evidence="2" id="KW-1185">Reference proteome</keyword>
<evidence type="ECO:0000313" key="1">
    <source>
        <dbReference type="EMBL" id="SFG55221.1"/>
    </source>
</evidence>
<gene>
    <name evidence="1" type="ORF">SAMN05216175_108139</name>
</gene>
<sequence length="806" mass="88738">MKWGRIKLKRWLSLCLIVLVALPVLSYLSLPFIAKNVVEIWLTDQGFQKPVFSVEYPSHRELLISQLSVEKHTENRISTLSAGPVTIKFDPWKLLFNAELTRIEIPSANLDIAMTGKAPQDEAETTDTSDTSSFDLSQLMPDQWLELAPAQELVIGQLDVKWYGPDQPFYRFTGNIYLTQKQLLTRVLSSINERKLSHSDITLFRDNRFQINVIDQQASGSGPIVRLTGLFIQNDASITLQALHSVDLGKIYQIAQQLEIPQMEIIPPINGSYSGDTEISFAKDFTGNLDAWLLSINAIQQNQLQARIEQPYDGIDSINLDLTSELSLLQPGSLKHGSVNPGSVNSSSVNPAPLNHSISIVVSADSKVSLANLEQAGWSTANATATLDNALTIKIAEKTDIEPFKMTLNTGKVSNSTSQIIPQPISLSFSNTDLALKKTQVVFNAPQIQTHLNTTTLPAIQASGNIYVQLPEIKAGISLGSNALSLQSAISLAANLDKALIDAQWRIKEIDLAKTQAQWRPYLATLWPEKLTFISGEYSQSGHFKWLSGRLDGVISHFVSKISLTQDRLAVIGASIDSKTFLRGERIDEQGSLRIDKIDAGVEINDIQSQYRLNKLGTNNSIADISHFSGTLLGGSFQLAPFYSVLNPLTINTDLFLRGLSLDALLKLEQQPGLSGEGILDGDLPLRFTSSGIYITDGIVQARGPGIIRYRPDASIQALRQSYLGLGIALDALADFHYHELSVGANYTPDGVLLLKTHLAGNNPAWNNGQAVNFSLNIEENLLNLLKTLQFTDELTNTIEKRYRTP</sequence>
<name>A0A1I2SZ54_9GAMM</name>
<dbReference type="InterPro" id="IPR021730">
    <property type="entry name" value="YdbH"/>
</dbReference>
<dbReference type="AlphaFoldDB" id="A0A1I2SZ54"/>
<protein>
    <submittedName>
        <fullName evidence="1">Dicarboxylate transport</fullName>
    </submittedName>
</protein>
<accession>A0A1I2SZ54</accession>
<dbReference type="STRING" id="1045558.SAMN05216175_108139"/>
<proteinExistence type="predicted"/>
<evidence type="ECO:0000313" key="2">
    <source>
        <dbReference type="Proteomes" id="UP000198623"/>
    </source>
</evidence>
<dbReference type="Pfam" id="PF11739">
    <property type="entry name" value="YdbH-like"/>
    <property type="match status" value="1"/>
</dbReference>
<dbReference type="RefSeq" id="WP_090728520.1">
    <property type="nucleotide sequence ID" value="NZ_FOOU01000008.1"/>
</dbReference>
<dbReference type="Proteomes" id="UP000198623">
    <property type="component" value="Unassembled WGS sequence"/>
</dbReference>
<reference evidence="2" key="1">
    <citation type="submission" date="2016-10" db="EMBL/GenBank/DDBJ databases">
        <authorList>
            <person name="Varghese N."/>
            <person name="Submissions S."/>
        </authorList>
    </citation>
    <scope>NUCLEOTIDE SEQUENCE [LARGE SCALE GENOMIC DNA]</scope>
    <source>
        <strain evidence="2">CGMCC 1.10971</strain>
    </source>
</reference>
<dbReference type="OrthoDB" id="9759996at2"/>